<evidence type="ECO:0000256" key="7">
    <source>
        <dbReference type="NCBIfam" id="TIGR00188"/>
    </source>
</evidence>
<dbReference type="SUPFAM" id="SSF54211">
    <property type="entry name" value="Ribosomal protein S5 domain 2-like"/>
    <property type="match status" value="1"/>
</dbReference>
<keyword evidence="4 6" id="KW-0378">Hydrolase</keyword>
<dbReference type="OrthoDB" id="1524972at2"/>
<dbReference type="GO" id="GO:0000049">
    <property type="term" value="F:tRNA binding"/>
    <property type="evidence" value="ECO:0007669"/>
    <property type="project" value="UniProtKB-UniRule"/>
</dbReference>
<dbReference type="AlphaFoldDB" id="I4APV7"/>
<evidence type="ECO:0000313" key="8">
    <source>
        <dbReference type="EMBL" id="AFM05992.1"/>
    </source>
</evidence>
<dbReference type="PATRIC" id="fig|880071.3.peg.3682"/>
<evidence type="ECO:0000256" key="5">
    <source>
        <dbReference type="ARBA" id="ARBA00022884"/>
    </source>
</evidence>
<keyword evidence="5 6" id="KW-0694">RNA-binding</keyword>
<organism evidence="8 9">
    <name type="scientific">Bernardetia litoralis (strain ATCC 23117 / DSM 6794 / NBRC 15988 / NCIMB 1366 / Fx l1 / Sio-4)</name>
    <name type="common">Flexibacter litoralis</name>
    <dbReference type="NCBI Taxonomy" id="880071"/>
    <lineage>
        <taxon>Bacteria</taxon>
        <taxon>Pseudomonadati</taxon>
        <taxon>Bacteroidota</taxon>
        <taxon>Cytophagia</taxon>
        <taxon>Cytophagales</taxon>
        <taxon>Bernardetiaceae</taxon>
        <taxon>Bernardetia</taxon>
    </lineage>
</organism>
<dbReference type="EMBL" id="CP003345">
    <property type="protein sequence ID" value="AFM05992.1"/>
    <property type="molecule type" value="Genomic_DNA"/>
</dbReference>
<dbReference type="KEGG" id="fli:Fleli_3678"/>
<sequence length="132" mass="15656">MQTSKKTFSKKERLSSVKDIETLFKKGKSLFVFPLKVVFIPKKLEDITEENNQKVIPPARLLVSVSKRNFKKAVDRNHIKRQIREGYRLQKSEFDLSHIDTFAFISVSKEHINSKFLHKRIKRLLQMLEKEK</sequence>
<dbReference type="HAMAP" id="MF_00227">
    <property type="entry name" value="RNase_P"/>
    <property type="match status" value="1"/>
</dbReference>
<comment type="function">
    <text evidence="6">RNaseP catalyzes the removal of the 5'-leader sequence from pre-tRNA to produce the mature 5'-terminus. It can also cleave other RNA substrates such as 4.5S RNA. The protein component plays an auxiliary but essential role in vivo by binding to the 5'-leader sequence and broadening the substrate specificity of the ribozyme.</text>
</comment>
<dbReference type="RefSeq" id="WP_014799416.1">
    <property type="nucleotide sequence ID" value="NC_018018.1"/>
</dbReference>
<evidence type="ECO:0000313" key="9">
    <source>
        <dbReference type="Proteomes" id="UP000006054"/>
    </source>
</evidence>
<evidence type="ECO:0000256" key="2">
    <source>
        <dbReference type="ARBA" id="ARBA00022722"/>
    </source>
</evidence>
<gene>
    <name evidence="6" type="primary">rnpA</name>
    <name evidence="8" type="ordered locus">Fleli_3678</name>
</gene>
<dbReference type="NCBIfam" id="TIGR00188">
    <property type="entry name" value="rnpA"/>
    <property type="match status" value="1"/>
</dbReference>
<evidence type="ECO:0000256" key="4">
    <source>
        <dbReference type="ARBA" id="ARBA00022801"/>
    </source>
</evidence>
<dbReference type="GO" id="GO:0004526">
    <property type="term" value="F:ribonuclease P activity"/>
    <property type="evidence" value="ECO:0007669"/>
    <property type="project" value="UniProtKB-UniRule"/>
</dbReference>
<dbReference type="InterPro" id="IPR020568">
    <property type="entry name" value="Ribosomal_Su5_D2-typ_SF"/>
</dbReference>
<protein>
    <recommendedName>
        <fullName evidence="6 7">Ribonuclease P protein component</fullName>
        <shortName evidence="6">RNase P protein</shortName>
        <shortName evidence="6">RNaseP protein</shortName>
        <ecNumber evidence="6 7">3.1.26.5</ecNumber>
    </recommendedName>
    <alternativeName>
        <fullName evidence="6">Protein C5</fullName>
    </alternativeName>
</protein>
<dbReference type="GO" id="GO:0001682">
    <property type="term" value="P:tRNA 5'-leader removal"/>
    <property type="evidence" value="ECO:0007669"/>
    <property type="project" value="UniProtKB-UniRule"/>
</dbReference>
<keyword evidence="3 6" id="KW-0255">Endonuclease</keyword>
<keyword evidence="9" id="KW-1185">Reference proteome</keyword>
<dbReference type="HOGENOM" id="CLU_117179_1_0_10"/>
<comment type="similarity">
    <text evidence="6">Belongs to the RnpA family.</text>
</comment>
<keyword evidence="2 6" id="KW-0540">Nuclease</keyword>
<proteinExistence type="inferred from homology"/>
<dbReference type="STRING" id="880071.Fleli_3678"/>
<comment type="catalytic activity">
    <reaction evidence="6">
        <text>Endonucleolytic cleavage of RNA, removing 5'-extranucleotides from tRNA precursor.</text>
        <dbReference type="EC" id="3.1.26.5"/>
    </reaction>
</comment>
<dbReference type="InterPro" id="IPR014721">
    <property type="entry name" value="Ribsml_uS5_D2-typ_fold_subgr"/>
</dbReference>
<comment type="subunit">
    <text evidence="6">Consists of a catalytic RNA component (M1 or rnpB) and a protein subunit.</text>
</comment>
<evidence type="ECO:0000256" key="6">
    <source>
        <dbReference type="HAMAP-Rule" id="MF_00227"/>
    </source>
</evidence>
<reference evidence="9" key="1">
    <citation type="submission" date="2012-06" db="EMBL/GenBank/DDBJ databases">
        <title>The complete genome of Flexibacter litoralis DSM 6794.</title>
        <authorList>
            <person name="Lucas S."/>
            <person name="Copeland A."/>
            <person name="Lapidus A."/>
            <person name="Glavina del Rio T."/>
            <person name="Dalin E."/>
            <person name="Tice H."/>
            <person name="Bruce D."/>
            <person name="Goodwin L."/>
            <person name="Pitluck S."/>
            <person name="Peters L."/>
            <person name="Ovchinnikova G."/>
            <person name="Lu M."/>
            <person name="Kyrpides N."/>
            <person name="Mavromatis K."/>
            <person name="Ivanova N."/>
            <person name="Brettin T."/>
            <person name="Detter J.C."/>
            <person name="Han C."/>
            <person name="Larimer F."/>
            <person name="Land M."/>
            <person name="Hauser L."/>
            <person name="Markowitz V."/>
            <person name="Cheng J.-F."/>
            <person name="Hugenholtz P."/>
            <person name="Woyke T."/>
            <person name="Wu D."/>
            <person name="Spring S."/>
            <person name="Lang E."/>
            <person name="Kopitz M."/>
            <person name="Brambilla E."/>
            <person name="Klenk H.-P."/>
            <person name="Eisen J.A."/>
        </authorList>
    </citation>
    <scope>NUCLEOTIDE SEQUENCE [LARGE SCALE GENOMIC DNA]</scope>
    <source>
        <strain evidence="9">ATCC 23117 / DSM 6794 / NBRC 15988 / NCIMB 1366 / Sio-4</strain>
    </source>
</reference>
<evidence type="ECO:0000256" key="1">
    <source>
        <dbReference type="ARBA" id="ARBA00022694"/>
    </source>
</evidence>
<name>I4APV7_BERLS</name>
<dbReference type="Gene3D" id="3.30.230.10">
    <property type="match status" value="1"/>
</dbReference>
<dbReference type="InterPro" id="IPR000100">
    <property type="entry name" value="RNase_P"/>
</dbReference>
<dbReference type="Proteomes" id="UP000006054">
    <property type="component" value="Chromosome"/>
</dbReference>
<dbReference type="Pfam" id="PF00825">
    <property type="entry name" value="Ribonuclease_P"/>
    <property type="match status" value="1"/>
</dbReference>
<dbReference type="EC" id="3.1.26.5" evidence="6 7"/>
<dbReference type="eggNOG" id="COG0594">
    <property type="taxonomic scope" value="Bacteria"/>
</dbReference>
<keyword evidence="1 6" id="KW-0819">tRNA processing</keyword>
<accession>I4APV7</accession>
<evidence type="ECO:0000256" key="3">
    <source>
        <dbReference type="ARBA" id="ARBA00022759"/>
    </source>
</evidence>